<feature type="domain" description="DNA polymerase III beta sliding clamp N-terminal" evidence="10">
    <location>
        <begin position="1"/>
        <end position="118"/>
    </location>
</feature>
<accession>A0ABV2UDG5</accession>
<evidence type="ECO:0000259" key="11">
    <source>
        <dbReference type="Pfam" id="PF02767"/>
    </source>
</evidence>
<dbReference type="PANTHER" id="PTHR30478">
    <property type="entry name" value="DNA POLYMERASE III SUBUNIT BETA"/>
    <property type="match status" value="1"/>
</dbReference>
<dbReference type="SUPFAM" id="SSF55979">
    <property type="entry name" value="DNA clamp"/>
    <property type="match status" value="3"/>
</dbReference>
<evidence type="ECO:0000313" key="14">
    <source>
        <dbReference type="Proteomes" id="UP001550044"/>
    </source>
</evidence>
<keyword evidence="6 9" id="KW-0235">DNA replication</keyword>
<sequence length="379" mass="39933">MEFRIDRSALTDAVAWAARVLPTRSPVPVLGGLLLEADSGRLRISGLDYEASACIEVEAETVRAGRVLVMGRRLLDVCRVLPESPVVCAVEGSRFSVTGGGARFGLSVLPLDDYPALPPLPGVLGAVDSEEFAAAVAHVAVAAGRDDTLPTLTGIRVGLDGDTMTLAATDRYRFAVRTLAWKPATADVSADVVVSARRLTEIARSFDRSGMVDVALDAGSAGFELAGMRTTVRLLDGRLPRHDKLFAMADPTTAVTDRAPLVEAVKRVAVVADGDSPLQLAFSGDSVLLQAGYEDDVASQRLPAVLEGADELTVAFNPSYLMDALASFDAPVVQFGLMGPGQRAMITGRTDEDSTAASDQGAAPRPTHRHLLMSVKPLV</sequence>
<dbReference type="CDD" id="cd00140">
    <property type="entry name" value="beta_clamp"/>
    <property type="match status" value="1"/>
</dbReference>
<dbReference type="Pfam" id="PF02768">
    <property type="entry name" value="DNA_pol3_beta_3"/>
    <property type="match status" value="1"/>
</dbReference>
<evidence type="ECO:0000259" key="10">
    <source>
        <dbReference type="Pfam" id="PF00712"/>
    </source>
</evidence>
<gene>
    <name evidence="13" type="primary">dnaN</name>
    <name evidence="13" type="ORF">ABZV61_24500</name>
</gene>
<keyword evidence="3 9" id="KW-0963">Cytoplasm</keyword>
<proteinExistence type="inferred from homology"/>
<keyword evidence="7 9" id="KW-0239">DNA-directed DNA polymerase</keyword>
<dbReference type="Proteomes" id="UP001550044">
    <property type="component" value="Unassembled WGS sequence"/>
</dbReference>
<dbReference type="NCBIfam" id="TIGR00663">
    <property type="entry name" value="dnan"/>
    <property type="match status" value="1"/>
</dbReference>
<dbReference type="InterPro" id="IPR046938">
    <property type="entry name" value="DNA_clamp_sf"/>
</dbReference>
<comment type="similarity">
    <text evidence="2 9">Belongs to the beta sliding clamp family.</text>
</comment>
<protein>
    <recommendedName>
        <fullName evidence="9">Beta sliding clamp</fullName>
    </recommendedName>
</protein>
<dbReference type="Gene3D" id="3.10.150.10">
    <property type="entry name" value="DNA Polymerase III, subunit A, domain 2"/>
    <property type="match status" value="3"/>
</dbReference>
<evidence type="ECO:0000256" key="3">
    <source>
        <dbReference type="ARBA" id="ARBA00022490"/>
    </source>
</evidence>
<feature type="domain" description="DNA polymerase III beta sliding clamp C-terminal" evidence="12">
    <location>
        <begin position="252"/>
        <end position="355"/>
    </location>
</feature>
<organism evidence="13 14">
    <name type="scientific">Streptomyces sp. 900116325</name>
    <dbReference type="NCBI Taxonomy" id="3154295"/>
    <lineage>
        <taxon>Bacteria</taxon>
        <taxon>Bacillati</taxon>
        <taxon>Actinomycetota</taxon>
        <taxon>Actinomycetes</taxon>
        <taxon>Kitasatosporales</taxon>
        <taxon>Streptomycetaceae</taxon>
        <taxon>Streptomyces</taxon>
    </lineage>
</organism>
<name>A0ABV2UDG5_9ACTN</name>
<keyword evidence="4 9" id="KW-0808">Transferase</keyword>
<keyword evidence="8" id="KW-0238">DNA-binding</keyword>
<comment type="caution">
    <text evidence="13">The sequence shown here is derived from an EMBL/GenBank/DDBJ whole genome shotgun (WGS) entry which is preliminary data.</text>
</comment>
<dbReference type="InterPro" id="IPR022635">
    <property type="entry name" value="DNA_polIII_beta_C"/>
</dbReference>
<dbReference type="PIRSF" id="PIRSF000804">
    <property type="entry name" value="DNA_pol_III_b"/>
    <property type="match status" value="1"/>
</dbReference>
<comment type="subcellular location">
    <subcellularLocation>
        <location evidence="1 9">Cytoplasm</location>
    </subcellularLocation>
</comment>
<evidence type="ECO:0000256" key="8">
    <source>
        <dbReference type="ARBA" id="ARBA00023125"/>
    </source>
</evidence>
<dbReference type="InterPro" id="IPR022637">
    <property type="entry name" value="DNA_polIII_beta_cen"/>
</dbReference>
<evidence type="ECO:0000256" key="2">
    <source>
        <dbReference type="ARBA" id="ARBA00010752"/>
    </source>
</evidence>
<dbReference type="Pfam" id="PF00712">
    <property type="entry name" value="DNA_pol3_beta"/>
    <property type="match status" value="1"/>
</dbReference>
<comment type="subunit">
    <text evidence="9">Forms a ring-shaped head-to-tail homodimer around DNA.</text>
</comment>
<dbReference type="EMBL" id="JBEXIP010000021">
    <property type="protein sequence ID" value="MET8435891.1"/>
    <property type="molecule type" value="Genomic_DNA"/>
</dbReference>
<comment type="function">
    <text evidence="9">Confers DNA tethering and processivity to DNA polymerases and other proteins. Acts as a clamp, forming a ring around DNA (a reaction catalyzed by the clamp-loading complex) which diffuses in an ATP-independent manner freely and bidirectionally along dsDNA. Initially characterized for its ability to contact the catalytic subunit of DNA polymerase III (Pol III), a complex, multichain enzyme responsible for most of the replicative synthesis in bacteria; Pol III exhibits 3'-5' exonuclease proofreading activity. The beta chain is required for initiation of replication as well as for processivity of DNA replication.</text>
</comment>
<reference evidence="13 14" key="1">
    <citation type="submission" date="2024-06" db="EMBL/GenBank/DDBJ databases">
        <title>The Natural Products Discovery Center: Release of the First 8490 Sequenced Strains for Exploring Actinobacteria Biosynthetic Diversity.</title>
        <authorList>
            <person name="Kalkreuter E."/>
            <person name="Kautsar S.A."/>
            <person name="Yang D."/>
            <person name="Bader C.D."/>
            <person name="Teijaro C.N."/>
            <person name="Fluegel L."/>
            <person name="Davis C.M."/>
            <person name="Simpson J.R."/>
            <person name="Lauterbach L."/>
            <person name="Steele A.D."/>
            <person name="Gui C."/>
            <person name="Meng S."/>
            <person name="Li G."/>
            <person name="Viehrig K."/>
            <person name="Ye F."/>
            <person name="Su P."/>
            <person name="Kiefer A.F."/>
            <person name="Nichols A."/>
            <person name="Cepeda A.J."/>
            <person name="Yan W."/>
            <person name="Fan B."/>
            <person name="Jiang Y."/>
            <person name="Adhikari A."/>
            <person name="Zheng C.-J."/>
            <person name="Schuster L."/>
            <person name="Cowan T.M."/>
            <person name="Smanski M.J."/>
            <person name="Chevrette M.G."/>
            <person name="De Carvalho L.P.S."/>
            <person name="Shen B."/>
        </authorList>
    </citation>
    <scope>NUCLEOTIDE SEQUENCE [LARGE SCALE GENOMIC DNA]</scope>
    <source>
        <strain evidence="13 14">NPDC005137</strain>
    </source>
</reference>
<evidence type="ECO:0000256" key="4">
    <source>
        <dbReference type="ARBA" id="ARBA00022679"/>
    </source>
</evidence>
<keyword evidence="14" id="KW-1185">Reference proteome</keyword>
<evidence type="ECO:0000256" key="5">
    <source>
        <dbReference type="ARBA" id="ARBA00022695"/>
    </source>
</evidence>
<dbReference type="GO" id="GO:0003887">
    <property type="term" value="F:DNA-directed DNA polymerase activity"/>
    <property type="evidence" value="ECO:0007669"/>
    <property type="project" value="UniProtKB-EC"/>
</dbReference>
<evidence type="ECO:0000256" key="7">
    <source>
        <dbReference type="ARBA" id="ARBA00022932"/>
    </source>
</evidence>
<dbReference type="InterPro" id="IPR001001">
    <property type="entry name" value="DNA_polIII_beta"/>
</dbReference>
<evidence type="ECO:0000256" key="1">
    <source>
        <dbReference type="ARBA" id="ARBA00004496"/>
    </source>
</evidence>
<dbReference type="SMART" id="SM00480">
    <property type="entry name" value="POL3Bc"/>
    <property type="match status" value="1"/>
</dbReference>
<evidence type="ECO:0000313" key="13">
    <source>
        <dbReference type="EMBL" id="MET8435891.1"/>
    </source>
</evidence>
<dbReference type="InterPro" id="IPR022634">
    <property type="entry name" value="DNA_polIII_beta_N"/>
</dbReference>
<keyword evidence="5 9" id="KW-0548">Nucleotidyltransferase</keyword>
<evidence type="ECO:0000256" key="6">
    <source>
        <dbReference type="ARBA" id="ARBA00022705"/>
    </source>
</evidence>
<dbReference type="RefSeq" id="WP_356710997.1">
    <property type="nucleotide sequence ID" value="NZ_JBEXIP010000021.1"/>
</dbReference>
<evidence type="ECO:0000256" key="9">
    <source>
        <dbReference type="PIRNR" id="PIRNR000804"/>
    </source>
</evidence>
<feature type="domain" description="DNA polymerase III beta sliding clamp central" evidence="11">
    <location>
        <begin position="127"/>
        <end position="240"/>
    </location>
</feature>
<dbReference type="PANTHER" id="PTHR30478:SF0">
    <property type="entry name" value="BETA SLIDING CLAMP"/>
    <property type="match status" value="1"/>
</dbReference>
<evidence type="ECO:0000259" key="12">
    <source>
        <dbReference type="Pfam" id="PF02768"/>
    </source>
</evidence>
<dbReference type="Pfam" id="PF02767">
    <property type="entry name" value="DNA_pol3_beta_2"/>
    <property type="match status" value="1"/>
</dbReference>